<dbReference type="SUPFAM" id="SSF53756">
    <property type="entry name" value="UDP-Glycosyltransferase/glycogen phosphorylase"/>
    <property type="match status" value="1"/>
</dbReference>
<dbReference type="EMBL" id="PQLX01000005">
    <property type="protein sequence ID" value="POU64386.1"/>
    <property type="molecule type" value="Genomic_DNA"/>
</dbReference>
<dbReference type="NCBIfam" id="NF012034">
    <property type="entry name" value="PRK15490.1"/>
    <property type="match status" value="1"/>
</dbReference>
<keyword evidence="1" id="KW-0808">Transferase</keyword>
<dbReference type="AlphaFoldDB" id="A0A2S4RVM0"/>
<dbReference type="Pfam" id="PF13692">
    <property type="entry name" value="Glyco_trans_1_4"/>
    <property type="match status" value="1"/>
</dbReference>
<comment type="caution">
    <text evidence="1">The sequence shown here is derived from an EMBL/GenBank/DDBJ whole genome shotgun (WGS) entry which is preliminary data.</text>
</comment>
<dbReference type="GO" id="GO:0016740">
    <property type="term" value="F:transferase activity"/>
    <property type="evidence" value="ECO:0007669"/>
    <property type="project" value="UniProtKB-KW"/>
</dbReference>
<dbReference type="Gene3D" id="3.40.50.2000">
    <property type="entry name" value="Glycogen Phosphorylase B"/>
    <property type="match status" value="2"/>
</dbReference>
<protein>
    <submittedName>
        <fullName evidence="1">Vi polysaccharide biosynthesis glycosyltransferase TviE</fullName>
    </submittedName>
</protein>
<reference evidence="1 2" key="1">
    <citation type="submission" date="2018-01" db="EMBL/GenBank/DDBJ databases">
        <title>Complete genome sequences of 14 Citrobacter spp. isolated from plant in Canada.</title>
        <authorList>
            <person name="Bhandare S.G."/>
            <person name="Colavecchio A."/>
            <person name="Jeukens J."/>
            <person name="Emond-Rheault J.-G."/>
            <person name="Freschi L."/>
            <person name="Hamel J."/>
            <person name="Kukavica-Ibrulj I."/>
            <person name="Levesque R."/>
            <person name="Goodridge L."/>
        </authorList>
    </citation>
    <scope>NUCLEOTIDE SEQUENCE [LARGE SCALE GENOMIC DNA]</scope>
    <source>
        <strain evidence="1 2">S1285</strain>
    </source>
</reference>
<dbReference type="RefSeq" id="WP_103777030.1">
    <property type="nucleotide sequence ID" value="NZ_PQLX01000005.1"/>
</dbReference>
<gene>
    <name evidence="1" type="ORF">C3430_14425</name>
</gene>
<evidence type="ECO:0000313" key="1">
    <source>
        <dbReference type="EMBL" id="POU64386.1"/>
    </source>
</evidence>
<proteinExistence type="predicted"/>
<evidence type="ECO:0000313" key="2">
    <source>
        <dbReference type="Proteomes" id="UP000237003"/>
    </source>
</evidence>
<sequence>MSEMDIEALTKRVSRLKKEGKVAEAIAFIDSELPDDNISSPAALKKAELFHDLNDTERAYTLYEALVAQNIDEARYEYARRLYNRGLAKDAQFILAGIGEESLKKYKNYLGKINSICNLLEQLEGEIIPAGTNTRIIAMKHAILSYRHRQTRALPVGRLGRISLCTGSLGSGGAERQISRLAIEISKKYREGGEIGGLRVEEPVELIIRSLSPELKQDFFLKEVTDEQVEVVEIAKITEPFFDDTTLDSPELRLLLSHLPPVCNYGIKHLVPHLRQRQPDYLSVWQDGACLMVALAALIAEVPRIQLGLRGLPPVVRKRLFKPEYEPLYQALAEVPGVDFMSNNHCVARHYAEWLQLDERKFQVVYNGVVPPATEPSSEVSHKIWQQFLHKTSDADTTIGGVFRFVGDKSPFAWIDFAAGYLKQHPTSRFILVGDGELRAEAQQRAEQMGILERILFVGVSRDVGFWLQKMNVFMLFSRYEGLPNVLIEAQMVGVPVISTPAGGAAECFIEGLSGHILDDAQTVNLEQACHYAEKLVTLWRSRTGICDQTQSFLQERFSVENMMNSFVQTITTLPT</sequence>
<dbReference type="OrthoDB" id="9777346at2"/>
<dbReference type="Proteomes" id="UP000237003">
    <property type="component" value="Unassembled WGS sequence"/>
</dbReference>
<dbReference type="CDD" id="cd03811">
    <property type="entry name" value="GT4_GT28_WabH-like"/>
    <property type="match status" value="1"/>
</dbReference>
<dbReference type="PANTHER" id="PTHR12526">
    <property type="entry name" value="GLYCOSYLTRANSFERASE"/>
    <property type="match status" value="1"/>
</dbReference>
<organism evidence="1 2">
    <name type="scientific">Citrobacter amalonaticus</name>
    <dbReference type="NCBI Taxonomy" id="35703"/>
    <lineage>
        <taxon>Bacteria</taxon>
        <taxon>Pseudomonadati</taxon>
        <taxon>Pseudomonadota</taxon>
        <taxon>Gammaproteobacteria</taxon>
        <taxon>Enterobacterales</taxon>
        <taxon>Enterobacteriaceae</taxon>
        <taxon>Citrobacter</taxon>
    </lineage>
</organism>
<name>A0A2S4RVM0_CITAM</name>
<accession>A0A2S4RVM0</accession>